<evidence type="ECO:0000256" key="10">
    <source>
        <dbReference type="ARBA" id="ARBA00048721"/>
    </source>
</evidence>
<evidence type="ECO:0000256" key="8">
    <source>
        <dbReference type="ARBA" id="ARBA00022840"/>
    </source>
</evidence>
<dbReference type="FunFam" id="3.40.50.620:FF:000039">
    <property type="entry name" value="Probable nicotinate-nucleotide adenylyltransferase"/>
    <property type="match status" value="1"/>
</dbReference>
<organism evidence="13">
    <name type="scientific">Acerihabitans sp. KWT182</name>
    <dbReference type="NCBI Taxonomy" id="3157919"/>
    <lineage>
        <taxon>Bacteria</taxon>
        <taxon>Pseudomonadati</taxon>
        <taxon>Pseudomonadota</taxon>
        <taxon>Gammaproteobacteria</taxon>
        <taxon>Enterobacterales</taxon>
        <taxon>Pectobacteriaceae</taxon>
        <taxon>Acerihabitans</taxon>
    </lineage>
</organism>
<evidence type="ECO:0000256" key="9">
    <source>
        <dbReference type="ARBA" id="ARBA00023027"/>
    </source>
</evidence>
<dbReference type="NCBIfam" id="TIGR00125">
    <property type="entry name" value="cyt_tran_rel"/>
    <property type="match status" value="1"/>
</dbReference>
<protein>
    <recommendedName>
        <fullName evidence="11">Probable nicotinate-nucleotide adenylyltransferase</fullName>
        <ecNumber evidence="11">2.7.7.18</ecNumber>
    </recommendedName>
    <alternativeName>
        <fullName evidence="11">Deamido-NAD(+) diphosphorylase</fullName>
    </alternativeName>
    <alternativeName>
        <fullName evidence="11">Deamido-NAD(+) pyrophosphorylase</fullName>
    </alternativeName>
    <alternativeName>
        <fullName evidence="11">Nicotinate mononucleotide adenylyltransferase</fullName>
        <shortName evidence="11">NaMN adenylyltransferase</shortName>
    </alternativeName>
</protein>
<keyword evidence="8 11" id="KW-0067">ATP-binding</keyword>
<dbReference type="NCBIfam" id="TIGR00482">
    <property type="entry name" value="nicotinate (nicotinamide) nucleotide adenylyltransferase"/>
    <property type="match status" value="1"/>
</dbReference>
<keyword evidence="4 11" id="KW-0662">Pyridine nucleotide biosynthesis</keyword>
<dbReference type="EMBL" id="CP157947">
    <property type="protein sequence ID" value="XBS70924.1"/>
    <property type="molecule type" value="Genomic_DNA"/>
</dbReference>
<dbReference type="NCBIfam" id="NF000839">
    <property type="entry name" value="PRK00071.1-1"/>
    <property type="match status" value="1"/>
</dbReference>
<feature type="domain" description="Cytidyltransferase-like" evidence="12">
    <location>
        <begin position="18"/>
        <end position="200"/>
    </location>
</feature>
<evidence type="ECO:0000256" key="2">
    <source>
        <dbReference type="ARBA" id="ARBA00005019"/>
    </source>
</evidence>
<evidence type="ECO:0000256" key="7">
    <source>
        <dbReference type="ARBA" id="ARBA00022741"/>
    </source>
</evidence>
<comment type="function">
    <text evidence="1 11">Catalyzes the reversible adenylation of nicotinate mononucleotide (NaMN) to nicotinic acid adenine dinucleotide (NaAD).</text>
</comment>
<dbReference type="PANTHER" id="PTHR39321:SF3">
    <property type="entry name" value="PHOSPHOPANTETHEINE ADENYLYLTRANSFERASE"/>
    <property type="match status" value="1"/>
</dbReference>
<comment type="catalytic activity">
    <reaction evidence="10 11">
        <text>nicotinate beta-D-ribonucleotide + ATP + H(+) = deamido-NAD(+) + diphosphate</text>
        <dbReference type="Rhea" id="RHEA:22860"/>
        <dbReference type="ChEBI" id="CHEBI:15378"/>
        <dbReference type="ChEBI" id="CHEBI:30616"/>
        <dbReference type="ChEBI" id="CHEBI:33019"/>
        <dbReference type="ChEBI" id="CHEBI:57502"/>
        <dbReference type="ChEBI" id="CHEBI:58437"/>
        <dbReference type="EC" id="2.7.7.18"/>
    </reaction>
</comment>
<evidence type="ECO:0000259" key="12">
    <source>
        <dbReference type="Pfam" id="PF01467"/>
    </source>
</evidence>
<dbReference type="Pfam" id="PF01467">
    <property type="entry name" value="CTP_transf_like"/>
    <property type="match status" value="1"/>
</dbReference>
<keyword evidence="5 11" id="KW-0808">Transferase</keyword>
<dbReference type="InterPro" id="IPR005248">
    <property type="entry name" value="NadD/NMNAT"/>
</dbReference>
<evidence type="ECO:0000256" key="4">
    <source>
        <dbReference type="ARBA" id="ARBA00022642"/>
    </source>
</evidence>
<dbReference type="EC" id="2.7.7.18" evidence="11"/>
<evidence type="ECO:0000256" key="5">
    <source>
        <dbReference type="ARBA" id="ARBA00022679"/>
    </source>
</evidence>
<evidence type="ECO:0000256" key="3">
    <source>
        <dbReference type="ARBA" id="ARBA00009014"/>
    </source>
</evidence>
<gene>
    <name evidence="11 13" type="primary">nadD</name>
    <name evidence="13" type="ORF">ABK905_07675</name>
</gene>
<dbReference type="InterPro" id="IPR014729">
    <property type="entry name" value="Rossmann-like_a/b/a_fold"/>
</dbReference>
<dbReference type="CDD" id="cd02165">
    <property type="entry name" value="NMNAT"/>
    <property type="match status" value="1"/>
</dbReference>
<proteinExistence type="inferred from homology"/>
<reference evidence="13" key="1">
    <citation type="submission" date="2024-06" db="EMBL/GenBank/DDBJ databases">
        <authorList>
            <person name="Coelho C."/>
            <person name="Bento M."/>
            <person name="Garcia E."/>
            <person name="Camelo A."/>
            <person name="Brandao I."/>
            <person name="Espirito Santo C."/>
            <person name="Trovao J."/>
            <person name="Verissimo A."/>
            <person name="Costa J."/>
            <person name="Tiago I."/>
        </authorList>
    </citation>
    <scope>NUCLEOTIDE SEQUENCE</scope>
    <source>
        <strain evidence="13">KWT182</strain>
    </source>
</reference>
<dbReference type="SUPFAM" id="SSF52374">
    <property type="entry name" value="Nucleotidylyl transferase"/>
    <property type="match status" value="1"/>
</dbReference>
<sequence length="226" mass="25267">MPETDARSPLNASPLTALFGGTFDPIHYGHIKPVIDLAKRVGLKRVTLLPNNVPPHRPQPEASPQQRLAMVQMALADIGGSLFDIDDRELRRDDPSWTVNTFETLRRERGLTAPLGFIIGQDSLLTLPQWHRGLELLDKCHLLVCARPGYGAKMSTPALQSWLEARLTTDVGRLHTQPAGLIYLAPTPQLSISASLIRERRHRGLRCDDMLTPSVQRYIDEQGLYL</sequence>
<dbReference type="Gene3D" id="3.40.50.620">
    <property type="entry name" value="HUPs"/>
    <property type="match status" value="1"/>
</dbReference>
<keyword evidence="6 11" id="KW-0548">Nucleotidyltransferase</keyword>
<comment type="similarity">
    <text evidence="3 11">Belongs to the NadD family.</text>
</comment>
<keyword evidence="7 11" id="KW-0547">Nucleotide-binding</keyword>
<evidence type="ECO:0000256" key="6">
    <source>
        <dbReference type="ARBA" id="ARBA00022695"/>
    </source>
</evidence>
<dbReference type="GO" id="GO:0009435">
    <property type="term" value="P:NAD+ biosynthetic process"/>
    <property type="evidence" value="ECO:0007669"/>
    <property type="project" value="UniProtKB-UniRule"/>
</dbReference>
<dbReference type="GO" id="GO:0004515">
    <property type="term" value="F:nicotinate-nucleotide adenylyltransferase activity"/>
    <property type="evidence" value="ECO:0007669"/>
    <property type="project" value="UniProtKB-UniRule"/>
</dbReference>
<evidence type="ECO:0000256" key="11">
    <source>
        <dbReference type="HAMAP-Rule" id="MF_00244"/>
    </source>
</evidence>
<accession>A0AAU7QCZ3</accession>
<dbReference type="AlphaFoldDB" id="A0AAU7QCZ3"/>
<keyword evidence="9 11" id="KW-0520">NAD</keyword>
<evidence type="ECO:0000313" key="13">
    <source>
        <dbReference type="EMBL" id="XBS70924.1"/>
    </source>
</evidence>
<dbReference type="InterPro" id="IPR004821">
    <property type="entry name" value="Cyt_trans-like"/>
</dbReference>
<name>A0AAU7QCZ3_9GAMM</name>
<evidence type="ECO:0000256" key="1">
    <source>
        <dbReference type="ARBA" id="ARBA00002324"/>
    </source>
</evidence>
<dbReference type="PANTHER" id="PTHR39321">
    <property type="entry name" value="NICOTINATE-NUCLEOTIDE ADENYLYLTRANSFERASE-RELATED"/>
    <property type="match status" value="1"/>
</dbReference>
<dbReference type="HAMAP" id="MF_00244">
    <property type="entry name" value="NaMN_adenylyltr"/>
    <property type="match status" value="1"/>
</dbReference>
<comment type="pathway">
    <text evidence="2 11">Cofactor biosynthesis; NAD(+) biosynthesis; deamido-NAD(+) from nicotinate D-ribonucleotide: step 1/1.</text>
</comment>
<dbReference type="GO" id="GO:0005524">
    <property type="term" value="F:ATP binding"/>
    <property type="evidence" value="ECO:0007669"/>
    <property type="project" value="UniProtKB-KW"/>
</dbReference>